<name>A0A1H2UI80_ACIFE</name>
<organism evidence="2 3">
    <name type="scientific">Acidaminococcus fermentans</name>
    <dbReference type="NCBI Taxonomy" id="905"/>
    <lineage>
        <taxon>Bacteria</taxon>
        <taxon>Bacillati</taxon>
        <taxon>Bacillota</taxon>
        <taxon>Negativicutes</taxon>
        <taxon>Acidaminococcales</taxon>
        <taxon>Acidaminococcaceae</taxon>
        <taxon>Acidaminococcus</taxon>
    </lineage>
</organism>
<dbReference type="RefSeq" id="WP_074704578.1">
    <property type="nucleotide sequence ID" value="NZ_DCJM01000025.1"/>
</dbReference>
<evidence type="ECO:0008006" key="4">
    <source>
        <dbReference type="Google" id="ProtNLM"/>
    </source>
</evidence>
<feature type="signal peptide" evidence="1">
    <location>
        <begin position="1"/>
        <end position="26"/>
    </location>
</feature>
<dbReference type="AlphaFoldDB" id="A0A1H2UI80"/>
<keyword evidence="1" id="KW-0732">Signal</keyword>
<proteinExistence type="predicted"/>
<gene>
    <name evidence="2" type="ORF">SAMN05216495_102206</name>
</gene>
<comment type="caution">
    <text evidence="2">The sequence shown here is derived from an EMBL/GenBank/DDBJ whole genome shotgun (WGS) entry which is preliminary data.</text>
</comment>
<evidence type="ECO:0000313" key="3">
    <source>
        <dbReference type="Proteomes" id="UP000182379"/>
    </source>
</evidence>
<sequence length="336" mass="37478">MKRKDVRRPLVCLCLMAFLTGLPVLAGASGGEGIYGRELDTLYDMIQGGRDPDAYGEDREDLVAVWEGIRELSPAQGLEQVKYQLLDCNGDGEPELLTGQDDRITNLFTIRDGRLHRVFSGLYRNAWYPLGKGRFLNQGSGGIGLAILGEYHLDGDGNLVCENCYFTNWDPVREKEEVYWNTLGIPDRALSEKQAMTPGQFQQLQANLMGKVEKLSWQSLARRGKGSVELSLTQVSEFGEPMLAVTPRERLEDVHLLTLQVAEVSDSGQVTWQVEKDEPLGNLEPGTRYNYPINLEGTARATGLSYYDRKGYHRKILQLSGEDGSLVVREEQGGDS</sequence>
<evidence type="ECO:0000313" key="2">
    <source>
        <dbReference type="EMBL" id="SDW55249.1"/>
    </source>
</evidence>
<protein>
    <recommendedName>
        <fullName evidence="4">VCBS repeat-containing protein</fullName>
    </recommendedName>
</protein>
<evidence type="ECO:0000256" key="1">
    <source>
        <dbReference type="SAM" id="SignalP"/>
    </source>
</evidence>
<dbReference type="EMBL" id="FNOP01000002">
    <property type="protein sequence ID" value="SDW55249.1"/>
    <property type="molecule type" value="Genomic_DNA"/>
</dbReference>
<accession>A0A1H2UI80</accession>
<feature type="chain" id="PRO_5039148680" description="VCBS repeat-containing protein" evidence="1">
    <location>
        <begin position="27"/>
        <end position="336"/>
    </location>
</feature>
<reference evidence="2 3" key="1">
    <citation type="submission" date="2016-10" db="EMBL/GenBank/DDBJ databases">
        <authorList>
            <person name="Varghese N."/>
            <person name="Submissions S."/>
        </authorList>
    </citation>
    <scope>NUCLEOTIDE SEQUENCE [LARGE SCALE GENOMIC DNA]</scope>
    <source>
        <strain evidence="2 3">WCC6</strain>
    </source>
</reference>
<dbReference type="Proteomes" id="UP000182379">
    <property type="component" value="Unassembled WGS sequence"/>
</dbReference>